<dbReference type="RefSeq" id="WP_257318414.1">
    <property type="nucleotide sequence ID" value="NZ_JANFDG010000055.1"/>
</dbReference>
<dbReference type="InterPro" id="IPR032359">
    <property type="entry name" value="KwaB-like"/>
</dbReference>
<protein>
    <submittedName>
        <fullName evidence="1">DUF4868 domain-containing protein</fullName>
    </submittedName>
</protein>
<organism evidence="1 2">
    <name type="scientific">Shinella pollutisoli</name>
    <dbReference type="NCBI Taxonomy" id="2250594"/>
    <lineage>
        <taxon>Bacteria</taxon>
        <taxon>Pseudomonadati</taxon>
        <taxon>Pseudomonadota</taxon>
        <taxon>Alphaproteobacteria</taxon>
        <taxon>Hyphomicrobiales</taxon>
        <taxon>Rhizobiaceae</taxon>
        <taxon>Shinella</taxon>
    </lineage>
</organism>
<dbReference type="Proteomes" id="UP001595377">
    <property type="component" value="Unassembled WGS sequence"/>
</dbReference>
<gene>
    <name evidence="1" type="ORF">ACFOHH_21485</name>
</gene>
<dbReference type="EMBL" id="JBHRSP010000039">
    <property type="protein sequence ID" value="MFC3075698.1"/>
    <property type="molecule type" value="Genomic_DNA"/>
</dbReference>
<evidence type="ECO:0000313" key="1">
    <source>
        <dbReference type="EMBL" id="MFC3075698.1"/>
    </source>
</evidence>
<name>A0ABV7DN48_9HYPH</name>
<proteinExistence type="predicted"/>
<comment type="caution">
    <text evidence="1">The sequence shown here is derived from an EMBL/GenBank/DDBJ whole genome shotgun (WGS) entry which is preliminary data.</text>
</comment>
<dbReference type="Pfam" id="PF16162">
    <property type="entry name" value="KwaB"/>
    <property type="match status" value="1"/>
</dbReference>
<accession>A0ABV7DN48</accession>
<keyword evidence="2" id="KW-1185">Reference proteome</keyword>
<evidence type="ECO:0000313" key="2">
    <source>
        <dbReference type="Proteomes" id="UP001595377"/>
    </source>
</evidence>
<feature type="non-terminal residue" evidence="1">
    <location>
        <position position="315"/>
    </location>
</feature>
<reference evidence="2" key="1">
    <citation type="journal article" date="2019" name="Int. J. Syst. Evol. Microbiol.">
        <title>The Global Catalogue of Microorganisms (GCM) 10K type strain sequencing project: providing services to taxonomists for standard genome sequencing and annotation.</title>
        <authorList>
            <consortium name="The Broad Institute Genomics Platform"/>
            <consortium name="The Broad Institute Genome Sequencing Center for Infectious Disease"/>
            <person name="Wu L."/>
            <person name="Ma J."/>
        </authorList>
    </citation>
    <scope>NUCLEOTIDE SEQUENCE [LARGE SCALE GENOMIC DNA]</scope>
    <source>
        <strain evidence="2">KCTC 52677</strain>
    </source>
</reference>
<sequence length="315" mass="35519">MPVPQAFTDFDIDGATVALWVFKKSVSKGIPVFTGHWIETEPNLDAALKQAISQERGRITEVIEYSLLAQNNEHSALHIDSLVTHAGLVTAQMGAELPAKKVANLKQVRNTDFYVVKLVSGDSVLYAVRKTDASWRSKKAVDYLSVLFADDRLTLQEAPSFSVSRHVDFFILGDNVLISHKGAFESVLNYKQAHADDFLVLQAEDEFSSLFSTIAPLIAFVGSNKLHLRRVCAIREKGHYKNAAFMDRLRQHHQQFGLVLIFNAQGSIEPTDETCADIIRAFLDHRLMSPFSENIEPARLFRRPQFVRSRVYDKQ</sequence>